<feature type="compositionally biased region" description="Low complexity" evidence="1">
    <location>
        <begin position="129"/>
        <end position="138"/>
    </location>
</feature>
<comment type="caution">
    <text evidence="2">The sequence shown here is derived from an EMBL/GenBank/DDBJ whole genome shotgun (WGS) entry which is preliminary data.</text>
</comment>
<evidence type="ECO:0000313" key="2">
    <source>
        <dbReference type="EMBL" id="KAJ1216291.1"/>
    </source>
</evidence>
<reference evidence="2" key="1">
    <citation type="journal article" date="2022" name="bioRxiv">
        <title>Sequencing and chromosome-scale assembly of the giantPleurodeles waltlgenome.</title>
        <authorList>
            <person name="Brown T."/>
            <person name="Elewa A."/>
            <person name="Iarovenko S."/>
            <person name="Subramanian E."/>
            <person name="Araus A.J."/>
            <person name="Petzold A."/>
            <person name="Susuki M."/>
            <person name="Suzuki K.-i.T."/>
            <person name="Hayashi T."/>
            <person name="Toyoda A."/>
            <person name="Oliveira C."/>
            <person name="Osipova E."/>
            <person name="Leigh N.D."/>
            <person name="Simon A."/>
            <person name="Yun M.H."/>
        </authorList>
    </citation>
    <scope>NUCLEOTIDE SEQUENCE</scope>
    <source>
        <strain evidence="2">20211129_DDA</strain>
        <tissue evidence="2">Liver</tissue>
    </source>
</reference>
<organism evidence="2 3">
    <name type="scientific">Pleurodeles waltl</name>
    <name type="common">Iberian ribbed newt</name>
    <dbReference type="NCBI Taxonomy" id="8319"/>
    <lineage>
        <taxon>Eukaryota</taxon>
        <taxon>Metazoa</taxon>
        <taxon>Chordata</taxon>
        <taxon>Craniata</taxon>
        <taxon>Vertebrata</taxon>
        <taxon>Euteleostomi</taxon>
        <taxon>Amphibia</taxon>
        <taxon>Batrachia</taxon>
        <taxon>Caudata</taxon>
        <taxon>Salamandroidea</taxon>
        <taxon>Salamandridae</taxon>
        <taxon>Pleurodelinae</taxon>
        <taxon>Pleurodeles</taxon>
    </lineage>
</organism>
<protein>
    <submittedName>
        <fullName evidence="2">Uncharacterized protein</fullName>
    </submittedName>
</protein>
<name>A0AAV7WTS2_PLEWA</name>
<feature type="compositionally biased region" description="Low complexity" evidence="1">
    <location>
        <begin position="239"/>
        <end position="249"/>
    </location>
</feature>
<sequence>MVMETRLVGHMCDRLDCMCNGVLLSVSTLQVSAHQKKGLWCAIAKDVCSLGVYGRQSTHCWKRWEDLRRWARKTAEAQLGMAFQRGRGARRILTPLMAHILAVAYPELDGRLRESQQPQGASSGGGAGAPASEGAASQRTQEAEPTDAEETSGTEEHAQPAVKRKKPSTPARKGQDPTLHTMKRKKPMTPVEAVRVTPPPPPVVTGPPPPADEVHPSPPAEAAQEAPSPATTVQPSPPAEAAQEAPSPATTVYPSPPPAEAAQEVPSPATTAQPSTPAEAASEAPPPATTVQPSPPDDTVQPSPPVKGMLTTHHGLL</sequence>
<dbReference type="Proteomes" id="UP001066276">
    <property type="component" value="Chromosome 1_1"/>
</dbReference>
<feature type="region of interest" description="Disordered" evidence="1">
    <location>
        <begin position="112"/>
        <end position="317"/>
    </location>
</feature>
<feature type="compositionally biased region" description="Pro residues" evidence="1">
    <location>
        <begin position="197"/>
        <end position="219"/>
    </location>
</feature>
<keyword evidence="3" id="KW-1185">Reference proteome</keyword>
<gene>
    <name evidence="2" type="ORF">NDU88_003895</name>
</gene>
<feature type="compositionally biased region" description="Pro residues" evidence="1">
    <location>
        <begin position="284"/>
        <end position="296"/>
    </location>
</feature>
<accession>A0AAV7WTS2</accession>
<feature type="compositionally biased region" description="Low complexity" evidence="1">
    <location>
        <begin position="266"/>
        <end position="283"/>
    </location>
</feature>
<feature type="compositionally biased region" description="Acidic residues" evidence="1">
    <location>
        <begin position="144"/>
        <end position="153"/>
    </location>
</feature>
<dbReference type="AlphaFoldDB" id="A0AAV7WTS2"/>
<evidence type="ECO:0000313" key="3">
    <source>
        <dbReference type="Proteomes" id="UP001066276"/>
    </source>
</evidence>
<proteinExistence type="predicted"/>
<evidence type="ECO:0000256" key="1">
    <source>
        <dbReference type="SAM" id="MobiDB-lite"/>
    </source>
</evidence>
<feature type="compositionally biased region" description="Low complexity" evidence="1">
    <location>
        <begin position="220"/>
        <end position="230"/>
    </location>
</feature>
<dbReference type="EMBL" id="JANPWB010000001">
    <property type="protein sequence ID" value="KAJ1216291.1"/>
    <property type="molecule type" value="Genomic_DNA"/>
</dbReference>